<dbReference type="PANTHER" id="PTHR28616:SF1">
    <property type="entry name" value="COILED-COIL DOMAIN-CONTAINING PROTEIN 125"/>
    <property type="match status" value="1"/>
</dbReference>
<gene>
    <name evidence="4 5" type="primary">ccdc125.L</name>
</gene>
<accession>A0A8J0VFF7</accession>
<feature type="coiled-coil region" evidence="1">
    <location>
        <begin position="248"/>
        <end position="275"/>
    </location>
</feature>
<evidence type="ECO:0000313" key="4">
    <source>
        <dbReference type="RefSeq" id="XP_018120396.1"/>
    </source>
</evidence>
<dbReference type="Xenbase" id="XB-GENE-17333879">
    <property type="gene designation" value="ccdc125.L"/>
</dbReference>
<sequence length="562" mass="63437">MSIRRSVYKSNGARTERTGKCVGLHLCVTMSDAFATERDCPSEEEEDFMAGGDLGEGFGRKPGGLYDGSADLMAETFKIRRALDNQGHYQLVKKGDDSGTASYSVLRNSVSEAKNTHKFGHMGYSRCRQNSIDASSEVSNEDLRQRLQELTEEVDFLRIELEASQRQLDGKDEALKLLQSMAMLDKATSHTKEMLQKAEQERRTLEKEISVLEWEIQFDQVRLKNLEETWKEKYERVLCENVTIKETLESRTNEIKALKSENTILSQQCQELLAMLDVNQKKVFQDNMSLSKSSLTDITAVELAVLGACTCCAGGPCSCAKMSAATRKQLHQLRQELEAEKKSKEEAYIMADGFRIAFEQQLKRRNDVGFQLDDMEKLCRKGNKRLPNWKLLKENGHLFSRESYKGLGQKLKSMLISPADCKNVECLDEPQEILKILIDSLNDKEEALAHQRKVSYMLARTMEEKVDPVTIPKCDAERDVYANNSQLNSLDKRLTTDCSTFITPGSVDSAESNISLEDSKRTTETLFSSLPKKKTPKLAYEQTAESSAENEAQPAGEEHTDT</sequence>
<reference evidence="4" key="1">
    <citation type="submission" date="2025-08" db="UniProtKB">
        <authorList>
            <consortium name="RefSeq"/>
        </authorList>
    </citation>
    <scope>IDENTIFICATION</scope>
    <source>
        <strain evidence="4">J_2021</strain>
        <tissue evidence="4">Erythrocytes</tissue>
    </source>
</reference>
<proteinExistence type="predicted"/>
<dbReference type="OrthoDB" id="9939852at2759"/>
<keyword evidence="1" id="KW-0175">Coiled coil</keyword>
<dbReference type="AGR" id="Xenbase:XB-GENE-17333879"/>
<dbReference type="GeneID" id="108717667"/>
<keyword evidence="3" id="KW-1185">Reference proteome</keyword>
<feature type="coiled-coil region" evidence="1">
    <location>
        <begin position="133"/>
        <end position="215"/>
    </location>
</feature>
<protein>
    <submittedName>
        <fullName evidence="4">Coiled-coil domain-containing protein 125 isoform X1</fullName>
    </submittedName>
</protein>
<feature type="coiled-coil region" evidence="1">
    <location>
        <begin position="323"/>
        <end position="350"/>
    </location>
</feature>
<dbReference type="CTD" id="108717667"/>
<dbReference type="Proteomes" id="UP000186698">
    <property type="component" value="Chromosome 1L"/>
</dbReference>
<evidence type="ECO:0000256" key="2">
    <source>
        <dbReference type="SAM" id="MobiDB-lite"/>
    </source>
</evidence>
<dbReference type="InterPro" id="IPR034608">
    <property type="entry name" value="CCDC125"/>
</dbReference>
<dbReference type="GO" id="GO:0005737">
    <property type="term" value="C:cytoplasm"/>
    <property type="evidence" value="ECO:0000318"/>
    <property type="project" value="GO_Central"/>
</dbReference>
<dbReference type="GO" id="GO:2000146">
    <property type="term" value="P:negative regulation of cell motility"/>
    <property type="evidence" value="ECO:0000318"/>
    <property type="project" value="GO_Central"/>
</dbReference>
<feature type="region of interest" description="Disordered" evidence="2">
    <location>
        <begin position="517"/>
        <end position="562"/>
    </location>
</feature>
<name>A0A8J0VFF7_XENLA</name>
<dbReference type="AlphaFoldDB" id="A0A8J0VFF7"/>
<evidence type="ECO:0000313" key="5">
    <source>
        <dbReference type="Xenbase" id="XB-GENE-17333879"/>
    </source>
</evidence>
<evidence type="ECO:0000313" key="3">
    <source>
        <dbReference type="Proteomes" id="UP000186698"/>
    </source>
</evidence>
<dbReference type="PANTHER" id="PTHR28616">
    <property type="entry name" value="COILED-COIL DOMAIN-CONTAINING PROTEIN 125"/>
    <property type="match status" value="1"/>
</dbReference>
<dbReference type="KEGG" id="xla:108717667"/>
<evidence type="ECO:0000256" key="1">
    <source>
        <dbReference type="SAM" id="Coils"/>
    </source>
</evidence>
<organism evidence="3 4">
    <name type="scientific">Xenopus laevis</name>
    <name type="common">African clawed frog</name>
    <dbReference type="NCBI Taxonomy" id="8355"/>
    <lineage>
        <taxon>Eukaryota</taxon>
        <taxon>Metazoa</taxon>
        <taxon>Chordata</taxon>
        <taxon>Craniata</taxon>
        <taxon>Vertebrata</taxon>
        <taxon>Euteleostomi</taxon>
        <taxon>Amphibia</taxon>
        <taxon>Batrachia</taxon>
        <taxon>Anura</taxon>
        <taxon>Pipoidea</taxon>
        <taxon>Pipidae</taxon>
        <taxon>Xenopodinae</taxon>
        <taxon>Xenopus</taxon>
        <taxon>Xenopus</taxon>
    </lineage>
</organism>
<dbReference type="RefSeq" id="XP_018120396.1">
    <property type="nucleotide sequence ID" value="XM_018264907.2"/>
</dbReference>
<dbReference type="GO" id="GO:0035024">
    <property type="term" value="P:negative regulation of Rho protein signal transduction"/>
    <property type="evidence" value="ECO:0000318"/>
    <property type="project" value="GO_Central"/>
</dbReference>